<feature type="domain" description="THAP-type" evidence="15">
    <location>
        <begin position="1"/>
        <end position="95"/>
    </location>
</feature>
<keyword evidence="6" id="KW-0805">Transcription regulation</keyword>
<evidence type="ECO:0000256" key="1">
    <source>
        <dbReference type="ARBA" id="ARBA00004123"/>
    </source>
</evidence>
<feature type="domain" description="C2H2-type" evidence="14">
    <location>
        <begin position="575"/>
        <end position="602"/>
    </location>
</feature>
<dbReference type="InterPro" id="IPR038441">
    <property type="entry name" value="THAP_Znf_sf"/>
</dbReference>
<dbReference type="FunFam" id="3.30.160.60:FF:000286">
    <property type="entry name" value="Zinc finger protein 770"/>
    <property type="match status" value="1"/>
</dbReference>
<evidence type="ECO:0008006" key="19">
    <source>
        <dbReference type="Google" id="ProtNLM"/>
    </source>
</evidence>
<dbReference type="SMART" id="SM00692">
    <property type="entry name" value="DM3"/>
    <property type="match status" value="1"/>
</dbReference>
<feature type="domain" description="C2H2-type" evidence="14">
    <location>
        <begin position="457"/>
        <end position="484"/>
    </location>
</feature>
<dbReference type="PANTHER" id="PTHR24409:SF295">
    <property type="entry name" value="AZ2-RELATED"/>
    <property type="match status" value="1"/>
</dbReference>
<dbReference type="Gene3D" id="3.30.160.60">
    <property type="entry name" value="Classic Zinc Finger"/>
    <property type="match status" value="11"/>
</dbReference>
<dbReference type="InterPro" id="IPR036236">
    <property type="entry name" value="Znf_C2H2_sf"/>
</dbReference>
<sequence length="914" mass="104123">MAKLNEELFCSVQTCRFHLPVDPNDLSLQHLLFYYFPEDEYMRGLWGEKCGINPTPGSRICSMHFADHDFETNHSEFLNYAPKKVLKKDAVPSVNLPSSLLCGTVVILNQQIAGTVPTVSVVSHRDWSLDKNLAEGSTLKLHVNNTLISNSKPAEIWELCRMCAGTCETMIPIFNDDGTDKDNIALKLKHSFSINASPTDTLPLRICAQCLVDLNFCYQTALRCAEADATFRCWLVEAESVDATQDDGNDWQLHDEVSTEISETARQGWQRHDLGESWNRVEEVQQLHEVNSTHLSISETELLKEKGNETVLEEPEMPQTQPDCEEKNSVSSKDDVVKKTIEVVEKLENVPLRDRLRNKGRKKLTSHVKIIESIQSTKERLSSNKSQEEFQKQEVVNNIPCSECKELFLSLNALKSHNESAHSNLKSPFVCLECGQKFISKATLRVHMKNHTGKKITVCEICGKTFRTCDALRQHKFVHMTDEEKKSVGFPCTMCDKKFSRRTKLEYHMRRHTGERRFICTICSKSFHDSVRLKAHTERHSTEKKFKCDECGSGFVCKRYLTNHKSRYHRRREVFRCCVCAVVLSTAEEAMVHHRSHTSEEVAKSGTTNPYTQSFDHHCRQCCEYFPSKELLNAHKAKAHVRGRSAKVQSTVDIAELIKQVDCTVCGKKLWGVGSLKRHMSSAHASSRPERIFQCEFCAKMFAQKAQLVVHIRTHTGERPHRCSFCSKGFITGQSLIKHERIHTGETPFHCTQCPKAFRSKENLILHQKTHLGLKPFECHYCQKSFGRQIHLQLHLRTHTGERPYACDVCGRAFAQGGDMRRHKLTHTGERAYKCSVCSFSSNKRKTLRDHEASAHGKRQEVAAPLATFPMPPVNNNGSSTMTPYDSQQLAPTEQQNPVLFLSNSDLQKNWGDN</sequence>
<organism evidence="17 18">
    <name type="scientific">Cloeon dipterum</name>
    <dbReference type="NCBI Taxonomy" id="197152"/>
    <lineage>
        <taxon>Eukaryota</taxon>
        <taxon>Metazoa</taxon>
        <taxon>Ecdysozoa</taxon>
        <taxon>Arthropoda</taxon>
        <taxon>Hexapoda</taxon>
        <taxon>Insecta</taxon>
        <taxon>Pterygota</taxon>
        <taxon>Palaeoptera</taxon>
        <taxon>Ephemeroptera</taxon>
        <taxon>Pisciforma</taxon>
        <taxon>Baetidae</taxon>
        <taxon>Cloeon</taxon>
    </lineage>
</organism>
<evidence type="ECO:0000256" key="12">
    <source>
        <dbReference type="PROSITE-ProRule" id="PRU01263"/>
    </source>
</evidence>
<feature type="compositionally biased region" description="Polar residues" evidence="13">
    <location>
        <begin position="874"/>
        <end position="887"/>
    </location>
</feature>
<keyword evidence="9" id="KW-0539">Nucleus</keyword>
<feature type="binding site" evidence="12">
    <location>
        <position position="207"/>
    </location>
    <ligand>
        <name>Zn(2+)</name>
        <dbReference type="ChEBI" id="CHEBI:29105"/>
    </ligand>
</feature>
<dbReference type="SMART" id="SM00868">
    <property type="entry name" value="zf-AD"/>
    <property type="match status" value="1"/>
</dbReference>
<evidence type="ECO:0000256" key="10">
    <source>
        <dbReference type="PROSITE-ProRule" id="PRU00042"/>
    </source>
</evidence>
<feature type="domain" description="C2H2-type" evidence="14">
    <location>
        <begin position="490"/>
        <end position="517"/>
    </location>
</feature>
<gene>
    <name evidence="17" type="ORF">CLODIP_2_CD01461</name>
</gene>
<dbReference type="FunFam" id="3.30.160.60:FF:000145">
    <property type="entry name" value="Zinc finger protein 574"/>
    <property type="match status" value="1"/>
</dbReference>
<dbReference type="InterPro" id="IPR012934">
    <property type="entry name" value="Znf_AD"/>
</dbReference>
<keyword evidence="18" id="KW-1185">Reference proteome</keyword>
<comment type="caution">
    <text evidence="17">The sequence shown here is derived from an EMBL/GenBank/DDBJ whole genome shotgun (WGS) entry which is preliminary data.</text>
</comment>
<accession>A0A8S1CFI0</accession>
<dbReference type="EMBL" id="CADEPI010000024">
    <property type="protein sequence ID" value="CAB3366191.1"/>
    <property type="molecule type" value="Genomic_DNA"/>
</dbReference>
<evidence type="ECO:0000256" key="11">
    <source>
        <dbReference type="PROSITE-ProRule" id="PRU00309"/>
    </source>
</evidence>
<evidence type="ECO:0000256" key="8">
    <source>
        <dbReference type="ARBA" id="ARBA00023163"/>
    </source>
</evidence>
<feature type="domain" description="C2H2-type" evidence="14">
    <location>
        <begin position="693"/>
        <end position="720"/>
    </location>
</feature>
<proteinExistence type="predicted"/>
<evidence type="ECO:0000259" key="16">
    <source>
        <dbReference type="PROSITE" id="PS51915"/>
    </source>
</evidence>
<dbReference type="PROSITE" id="PS50950">
    <property type="entry name" value="ZF_THAP"/>
    <property type="match status" value="1"/>
</dbReference>
<dbReference type="InterPro" id="IPR013087">
    <property type="entry name" value="Znf_C2H2_type"/>
</dbReference>
<evidence type="ECO:0000259" key="15">
    <source>
        <dbReference type="PROSITE" id="PS50950"/>
    </source>
</evidence>
<feature type="binding site" evidence="12">
    <location>
        <position position="163"/>
    </location>
    <ligand>
        <name>Zn(2+)</name>
        <dbReference type="ChEBI" id="CHEBI:29105"/>
    </ligand>
</feature>
<keyword evidence="7 11" id="KW-0238">DNA-binding</keyword>
<dbReference type="FunFam" id="3.30.160.60:FF:000045">
    <property type="entry name" value="ZFP69 zinc finger protein B"/>
    <property type="match status" value="1"/>
</dbReference>
<dbReference type="Pfam" id="PF00096">
    <property type="entry name" value="zf-C2H2"/>
    <property type="match status" value="6"/>
</dbReference>
<feature type="domain" description="C2H2-type" evidence="14">
    <location>
        <begin position="833"/>
        <end position="861"/>
    </location>
</feature>
<feature type="domain" description="C2H2-type" evidence="14">
    <location>
        <begin position="399"/>
        <end position="427"/>
    </location>
</feature>
<dbReference type="FunFam" id="3.30.160.60:FF:000065">
    <property type="entry name" value="B-cell CLL/lymphoma 6, member B"/>
    <property type="match status" value="1"/>
</dbReference>
<keyword evidence="8" id="KW-0804">Transcription</keyword>
<evidence type="ECO:0000313" key="17">
    <source>
        <dbReference type="EMBL" id="CAB3366191.1"/>
    </source>
</evidence>
<evidence type="ECO:0000256" key="5">
    <source>
        <dbReference type="ARBA" id="ARBA00022833"/>
    </source>
</evidence>
<dbReference type="FunFam" id="3.30.160.60:FF:000446">
    <property type="entry name" value="Zinc finger protein"/>
    <property type="match status" value="1"/>
</dbReference>
<dbReference type="GO" id="GO:0005634">
    <property type="term" value="C:nucleus"/>
    <property type="evidence" value="ECO:0007669"/>
    <property type="project" value="UniProtKB-SubCell"/>
</dbReference>
<keyword evidence="2 12" id="KW-0479">Metal-binding</keyword>
<feature type="domain" description="C2H2-type" evidence="14">
    <location>
        <begin position="749"/>
        <end position="776"/>
    </location>
</feature>
<dbReference type="PROSITE" id="PS51915">
    <property type="entry name" value="ZAD"/>
    <property type="match status" value="1"/>
</dbReference>
<dbReference type="GO" id="GO:0000981">
    <property type="term" value="F:DNA-binding transcription factor activity, RNA polymerase II-specific"/>
    <property type="evidence" value="ECO:0007669"/>
    <property type="project" value="TreeGrafter"/>
</dbReference>
<dbReference type="GO" id="GO:0008270">
    <property type="term" value="F:zinc ion binding"/>
    <property type="evidence" value="ECO:0007669"/>
    <property type="project" value="UniProtKB-UniRule"/>
</dbReference>
<feature type="domain" description="C2H2-type" evidence="14">
    <location>
        <begin position="721"/>
        <end position="748"/>
    </location>
</feature>
<dbReference type="Pfam" id="PF13912">
    <property type="entry name" value="zf-C2H2_6"/>
    <property type="match status" value="4"/>
</dbReference>
<dbReference type="PROSITE" id="PS00028">
    <property type="entry name" value="ZINC_FINGER_C2H2_1"/>
    <property type="match status" value="14"/>
</dbReference>
<feature type="domain" description="ZAD" evidence="16">
    <location>
        <begin position="158"/>
        <end position="234"/>
    </location>
</feature>
<feature type="domain" description="C2H2-type" evidence="14">
    <location>
        <begin position="546"/>
        <end position="574"/>
    </location>
</feature>
<evidence type="ECO:0000256" key="13">
    <source>
        <dbReference type="SAM" id="MobiDB-lite"/>
    </source>
</evidence>
<dbReference type="FunFam" id="3.30.160.60:FF:000706">
    <property type="entry name" value="Zinc finger protein"/>
    <property type="match status" value="1"/>
</dbReference>
<evidence type="ECO:0000256" key="2">
    <source>
        <dbReference type="ARBA" id="ARBA00022723"/>
    </source>
</evidence>
<feature type="domain" description="C2H2-type" evidence="14">
    <location>
        <begin position="429"/>
        <end position="456"/>
    </location>
</feature>
<dbReference type="AlphaFoldDB" id="A0A8S1CFI0"/>
<feature type="binding site" evidence="12">
    <location>
        <position position="210"/>
    </location>
    <ligand>
        <name>Zn(2+)</name>
        <dbReference type="ChEBI" id="CHEBI:29105"/>
    </ligand>
</feature>
<dbReference type="SMART" id="SM00355">
    <property type="entry name" value="ZnF_C2H2"/>
    <property type="match status" value="15"/>
</dbReference>
<feature type="binding site" evidence="12">
    <location>
        <position position="160"/>
    </location>
    <ligand>
        <name>Zn(2+)</name>
        <dbReference type="ChEBI" id="CHEBI:29105"/>
    </ligand>
</feature>
<feature type="domain" description="C2H2-type" evidence="14">
    <location>
        <begin position="518"/>
        <end position="545"/>
    </location>
</feature>
<dbReference type="Pfam" id="PF07776">
    <property type="entry name" value="zf-AD"/>
    <property type="match status" value="1"/>
</dbReference>
<name>A0A8S1CFI0_9INSE</name>
<evidence type="ECO:0000313" key="18">
    <source>
        <dbReference type="Proteomes" id="UP000494165"/>
    </source>
</evidence>
<evidence type="ECO:0000256" key="9">
    <source>
        <dbReference type="ARBA" id="ARBA00023242"/>
    </source>
</evidence>
<keyword evidence="5 12" id="KW-0862">Zinc</keyword>
<protein>
    <recommendedName>
        <fullName evidence="19">Protein krueppel</fullName>
    </recommendedName>
</protein>
<feature type="domain" description="C2H2-type" evidence="14">
    <location>
        <begin position="617"/>
        <end position="645"/>
    </location>
</feature>
<dbReference type="PANTHER" id="PTHR24409">
    <property type="entry name" value="ZINC FINGER PROTEIN 142"/>
    <property type="match status" value="1"/>
</dbReference>
<dbReference type="PROSITE" id="PS50157">
    <property type="entry name" value="ZINC_FINGER_C2H2_2"/>
    <property type="match status" value="15"/>
</dbReference>
<dbReference type="InterPro" id="IPR006612">
    <property type="entry name" value="THAP_Znf"/>
</dbReference>
<comment type="subcellular location">
    <subcellularLocation>
        <location evidence="1">Nucleus</location>
    </subcellularLocation>
</comment>
<dbReference type="Gene3D" id="6.20.210.20">
    <property type="entry name" value="THAP domain"/>
    <property type="match status" value="1"/>
</dbReference>
<evidence type="ECO:0000256" key="4">
    <source>
        <dbReference type="ARBA" id="ARBA00022771"/>
    </source>
</evidence>
<dbReference type="FunFam" id="3.30.160.60:FF:000688">
    <property type="entry name" value="zinc finger protein 197 isoform X1"/>
    <property type="match status" value="1"/>
</dbReference>
<reference evidence="17 18" key="1">
    <citation type="submission" date="2020-04" db="EMBL/GenBank/DDBJ databases">
        <authorList>
            <person name="Alioto T."/>
            <person name="Alioto T."/>
            <person name="Gomez Garrido J."/>
        </authorList>
    </citation>
    <scope>NUCLEOTIDE SEQUENCE [LARGE SCALE GENOMIC DNA]</scope>
</reference>
<evidence type="ECO:0000256" key="6">
    <source>
        <dbReference type="ARBA" id="ARBA00023015"/>
    </source>
</evidence>
<dbReference type="SMART" id="SM00980">
    <property type="entry name" value="THAP"/>
    <property type="match status" value="1"/>
</dbReference>
<evidence type="ECO:0000259" key="14">
    <source>
        <dbReference type="PROSITE" id="PS50157"/>
    </source>
</evidence>
<dbReference type="SUPFAM" id="SSF57667">
    <property type="entry name" value="beta-beta-alpha zinc fingers"/>
    <property type="match status" value="7"/>
</dbReference>
<evidence type="ECO:0000256" key="7">
    <source>
        <dbReference type="ARBA" id="ARBA00023125"/>
    </source>
</evidence>
<dbReference type="OrthoDB" id="6077919at2759"/>
<dbReference type="SUPFAM" id="SSF57716">
    <property type="entry name" value="Glucocorticoid receptor-like (DNA-binding domain)"/>
    <property type="match status" value="2"/>
</dbReference>
<keyword evidence="4 10" id="KW-0863">Zinc-finger</keyword>
<feature type="domain" description="C2H2-type" evidence="14">
    <location>
        <begin position="661"/>
        <end position="689"/>
    </location>
</feature>
<dbReference type="Gene3D" id="3.40.1800.20">
    <property type="match status" value="1"/>
</dbReference>
<feature type="domain" description="C2H2-type" evidence="14">
    <location>
        <begin position="805"/>
        <end position="832"/>
    </location>
</feature>
<feature type="domain" description="C2H2-type" evidence="14">
    <location>
        <begin position="777"/>
        <end position="804"/>
    </location>
</feature>
<feature type="region of interest" description="Disordered" evidence="13">
    <location>
        <begin position="868"/>
        <end position="887"/>
    </location>
</feature>
<keyword evidence="3" id="KW-0677">Repeat</keyword>
<evidence type="ECO:0000256" key="3">
    <source>
        <dbReference type="ARBA" id="ARBA00022737"/>
    </source>
</evidence>
<dbReference type="GO" id="GO:0000977">
    <property type="term" value="F:RNA polymerase II transcription regulatory region sequence-specific DNA binding"/>
    <property type="evidence" value="ECO:0007669"/>
    <property type="project" value="TreeGrafter"/>
</dbReference>
<dbReference type="Proteomes" id="UP000494165">
    <property type="component" value="Unassembled WGS sequence"/>
</dbReference>
<dbReference type="GO" id="GO:0030674">
    <property type="term" value="F:protein-macromolecule adaptor activity"/>
    <property type="evidence" value="ECO:0007669"/>
    <property type="project" value="UniProtKB-ARBA"/>
</dbReference>